<dbReference type="PANTHER" id="PTHR19446">
    <property type="entry name" value="REVERSE TRANSCRIPTASES"/>
    <property type="match status" value="1"/>
</dbReference>
<name>A0A7J8KAX4_ROUAE</name>
<proteinExistence type="predicted"/>
<protein>
    <submittedName>
        <fullName evidence="1">Uncharacterized protein</fullName>
    </submittedName>
</protein>
<reference evidence="1 2" key="1">
    <citation type="journal article" date="2020" name="Nature">
        <title>Six reference-quality genomes reveal evolution of bat adaptations.</title>
        <authorList>
            <person name="Jebb D."/>
            <person name="Huang Z."/>
            <person name="Pippel M."/>
            <person name="Hughes G.M."/>
            <person name="Lavrichenko K."/>
            <person name="Devanna P."/>
            <person name="Winkler S."/>
            <person name="Jermiin L.S."/>
            <person name="Skirmuntt E.C."/>
            <person name="Katzourakis A."/>
            <person name="Burkitt-Gray L."/>
            <person name="Ray D.A."/>
            <person name="Sullivan K.A.M."/>
            <person name="Roscito J.G."/>
            <person name="Kirilenko B.M."/>
            <person name="Davalos L.M."/>
            <person name="Corthals A.P."/>
            <person name="Power M.L."/>
            <person name="Jones G."/>
            <person name="Ransome R.D."/>
            <person name="Dechmann D.K.N."/>
            <person name="Locatelli A.G."/>
            <person name="Puechmaille S.J."/>
            <person name="Fedrigo O."/>
            <person name="Jarvis E.D."/>
            <person name="Hiller M."/>
            <person name="Vernes S.C."/>
            <person name="Myers E.W."/>
            <person name="Teeling E.C."/>
        </authorList>
    </citation>
    <scope>NUCLEOTIDE SEQUENCE [LARGE SCALE GENOMIC DNA]</scope>
    <source>
        <strain evidence="1">MRouAeg1</strain>
        <tissue evidence="1">Muscle</tissue>
    </source>
</reference>
<sequence length="167" mass="20413">MYRYILYIDQKTSQKLKTKLTKAEIEMIKIMNDKMFLYLLVKRYKTKHVYLIHKDKIMKQCLEYNKIGIEFIYCWFKCNWCKLSGKHFGYRNKGLKNLRNQPHSCVGIINVIKMAKVIYRFNTIPIKMPMAFFRELEQIILKFMWNQKTPNSYGNLKKEQSWRYHTT</sequence>
<dbReference type="EMBL" id="JACASE010000001">
    <property type="protein sequence ID" value="KAF6506015.1"/>
    <property type="molecule type" value="Genomic_DNA"/>
</dbReference>
<keyword evidence="2" id="KW-1185">Reference proteome</keyword>
<dbReference type="Proteomes" id="UP000593571">
    <property type="component" value="Unassembled WGS sequence"/>
</dbReference>
<evidence type="ECO:0000313" key="2">
    <source>
        <dbReference type="Proteomes" id="UP000593571"/>
    </source>
</evidence>
<gene>
    <name evidence="1" type="ORF">HJG63_007872</name>
</gene>
<evidence type="ECO:0000313" key="1">
    <source>
        <dbReference type="EMBL" id="KAF6506015.1"/>
    </source>
</evidence>
<accession>A0A7J8KAX4</accession>
<organism evidence="1 2">
    <name type="scientific">Rousettus aegyptiacus</name>
    <name type="common">Egyptian fruit bat</name>
    <name type="synonym">Pteropus aegyptiacus</name>
    <dbReference type="NCBI Taxonomy" id="9407"/>
    <lineage>
        <taxon>Eukaryota</taxon>
        <taxon>Metazoa</taxon>
        <taxon>Chordata</taxon>
        <taxon>Craniata</taxon>
        <taxon>Vertebrata</taxon>
        <taxon>Euteleostomi</taxon>
        <taxon>Mammalia</taxon>
        <taxon>Eutheria</taxon>
        <taxon>Laurasiatheria</taxon>
        <taxon>Chiroptera</taxon>
        <taxon>Yinpterochiroptera</taxon>
        <taxon>Pteropodoidea</taxon>
        <taxon>Pteropodidae</taxon>
        <taxon>Rousettinae</taxon>
        <taxon>Rousettus</taxon>
    </lineage>
</organism>
<comment type="caution">
    <text evidence="1">The sequence shown here is derived from an EMBL/GenBank/DDBJ whole genome shotgun (WGS) entry which is preliminary data.</text>
</comment>
<dbReference type="AlphaFoldDB" id="A0A7J8KAX4"/>